<dbReference type="Proteomes" id="UP001055811">
    <property type="component" value="Linkage Group LG01"/>
</dbReference>
<organism evidence="1 2">
    <name type="scientific">Cichorium intybus</name>
    <name type="common">Chicory</name>
    <dbReference type="NCBI Taxonomy" id="13427"/>
    <lineage>
        <taxon>Eukaryota</taxon>
        <taxon>Viridiplantae</taxon>
        <taxon>Streptophyta</taxon>
        <taxon>Embryophyta</taxon>
        <taxon>Tracheophyta</taxon>
        <taxon>Spermatophyta</taxon>
        <taxon>Magnoliopsida</taxon>
        <taxon>eudicotyledons</taxon>
        <taxon>Gunneridae</taxon>
        <taxon>Pentapetalae</taxon>
        <taxon>asterids</taxon>
        <taxon>campanulids</taxon>
        <taxon>Asterales</taxon>
        <taxon>Asteraceae</taxon>
        <taxon>Cichorioideae</taxon>
        <taxon>Cichorieae</taxon>
        <taxon>Cichoriinae</taxon>
        <taxon>Cichorium</taxon>
    </lineage>
</organism>
<evidence type="ECO:0000313" key="2">
    <source>
        <dbReference type="Proteomes" id="UP001055811"/>
    </source>
</evidence>
<dbReference type="EMBL" id="CM042009">
    <property type="protein sequence ID" value="KAI3792913.1"/>
    <property type="molecule type" value="Genomic_DNA"/>
</dbReference>
<protein>
    <submittedName>
        <fullName evidence="1">Uncharacterized protein</fullName>
    </submittedName>
</protein>
<reference evidence="1 2" key="2">
    <citation type="journal article" date="2022" name="Mol. Ecol. Resour.">
        <title>The genomes of chicory, endive, great burdock and yacon provide insights into Asteraceae paleo-polyploidization history and plant inulin production.</title>
        <authorList>
            <person name="Fan W."/>
            <person name="Wang S."/>
            <person name="Wang H."/>
            <person name="Wang A."/>
            <person name="Jiang F."/>
            <person name="Liu H."/>
            <person name="Zhao H."/>
            <person name="Xu D."/>
            <person name="Zhang Y."/>
        </authorList>
    </citation>
    <scope>NUCLEOTIDE SEQUENCE [LARGE SCALE GENOMIC DNA]</scope>
    <source>
        <strain evidence="2">cv. Punajuju</strain>
        <tissue evidence="1">Leaves</tissue>
    </source>
</reference>
<evidence type="ECO:0000313" key="1">
    <source>
        <dbReference type="EMBL" id="KAI3792913.1"/>
    </source>
</evidence>
<accession>A0ACB9HBV8</accession>
<comment type="caution">
    <text evidence="1">The sequence shown here is derived from an EMBL/GenBank/DDBJ whole genome shotgun (WGS) entry which is preliminary data.</text>
</comment>
<name>A0ACB9HBV8_CICIN</name>
<sequence>MADDQDFEIWDDEFLEKAIEATEAAVCSSSNPTQPQRQALPPPPPPHYVSHSSYSPPRAVSSSSSISTQQQRQVLPPPPPPHYASHISYSPPRELSQRVKEDNHRNFPDRGFDYPVSLNGFNRGLNSAPPFPHSSRLHDEDKCSKQEEINRLKEELGRVSKVLTNLEQECLELRKDREKNEKHLRSVLPVNGSKEAEAFCTKKSNLKNKDLCEEDPGSKGAIHCKAVGVQTNEHAMSTELTIEKNSSVTYHSRKLTDIWEPGNDQQPKTNLLSKLFVACGADLQVIFGCLGLNISSKKTTTKMESSKHDLLYMAPNHRIQSVEAAKVSHLYSTLTKISYDPGRLDDLLEELVDLCQVQNTMIVHRCLCVLHVVLKHILSMENRGSSSVLCSGTMSL</sequence>
<reference evidence="2" key="1">
    <citation type="journal article" date="2022" name="Mol. Ecol. Resour.">
        <title>The genomes of chicory, endive, great burdock and yacon provide insights into Asteraceae palaeo-polyploidization history and plant inulin production.</title>
        <authorList>
            <person name="Fan W."/>
            <person name="Wang S."/>
            <person name="Wang H."/>
            <person name="Wang A."/>
            <person name="Jiang F."/>
            <person name="Liu H."/>
            <person name="Zhao H."/>
            <person name="Xu D."/>
            <person name="Zhang Y."/>
        </authorList>
    </citation>
    <scope>NUCLEOTIDE SEQUENCE [LARGE SCALE GENOMIC DNA]</scope>
    <source>
        <strain evidence="2">cv. Punajuju</strain>
    </source>
</reference>
<proteinExistence type="predicted"/>
<gene>
    <name evidence="1" type="ORF">L2E82_06806</name>
</gene>
<keyword evidence="2" id="KW-1185">Reference proteome</keyword>